<dbReference type="SUPFAM" id="SSF52540">
    <property type="entry name" value="P-loop containing nucleoside triphosphate hydrolases"/>
    <property type="match status" value="1"/>
</dbReference>
<dbReference type="SMART" id="SM00382">
    <property type="entry name" value="AAA"/>
    <property type="match status" value="1"/>
</dbReference>
<evidence type="ECO:0000256" key="2">
    <source>
        <dbReference type="ARBA" id="ARBA00022741"/>
    </source>
</evidence>
<feature type="domain" description="ABC transporter" evidence="4">
    <location>
        <begin position="9"/>
        <end position="245"/>
    </location>
</feature>
<dbReference type="CDD" id="cd03255">
    <property type="entry name" value="ABC_MJ0796_LolCDE_FtsE"/>
    <property type="match status" value="1"/>
</dbReference>
<proteinExistence type="predicted"/>
<protein>
    <submittedName>
        <fullName evidence="5">ABC transporter ATP-binding protein</fullName>
    </submittedName>
</protein>
<dbReference type="Proteomes" id="UP001595937">
    <property type="component" value="Unassembled WGS sequence"/>
</dbReference>
<evidence type="ECO:0000313" key="5">
    <source>
        <dbReference type="EMBL" id="MFC5297892.1"/>
    </source>
</evidence>
<accession>A0ABW0FF87</accession>
<keyword evidence="3 5" id="KW-0067">ATP-binding</keyword>
<dbReference type="InterPro" id="IPR017911">
    <property type="entry name" value="MacB-like_ATP-bd"/>
</dbReference>
<evidence type="ECO:0000256" key="1">
    <source>
        <dbReference type="ARBA" id="ARBA00022448"/>
    </source>
</evidence>
<sequence>MTPRLPPVITARQLTKTYGRGSATRTVLDDVDLEIGPSMLTAIIGPSGSGKSTLLFCLSGLETRSSGEIDLLGVDPARARSGRMARLYRQHVGFVFQDYNLIPYLSARRNAALPGLLAGRRDALRRADSALSEVGLTEFASTPASHLSGGQQQRIALARVLAGRPEVVFADEPTGALDTAASAAVMGGLRARADEGAAVVLVTHDLDAAAHADCVVLLRDGRIHAQRGKSSVQELAELLQSGAEGWSR</sequence>
<dbReference type="PROSITE" id="PS50893">
    <property type="entry name" value="ABC_TRANSPORTER_2"/>
    <property type="match status" value="1"/>
</dbReference>
<evidence type="ECO:0000259" key="4">
    <source>
        <dbReference type="PROSITE" id="PS50893"/>
    </source>
</evidence>
<name>A0ABW0FF87_9MICO</name>
<evidence type="ECO:0000313" key="6">
    <source>
        <dbReference type="Proteomes" id="UP001595937"/>
    </source>
</evidence>
<dbReference type="InterPro" id="IPR003593">
    <property type="entry name" value="AAA+_ATPase"/>
</dbReference>
<keyword evidence="1" id="KW-0813">Transport</keyword>
<dbReference type="InterPro" id="IPR027417">
    <property type="entry name" value="P-loop_NTPase"/>
</dbReference>
<dbReference type="GeneID" id="303297126"/>
<dbReference type="GO" id="GO:0005524">
    <property type="term" value="F:ATP binding"/>
    <property type="evidence" value="ECO:0007669"/>
    <property type="project" value="UniProtKB-KW"/>
</dbReference>
<dbReference type="RefSeq" id="WP_343923635.1">
    <property type="nucleotide sequence ID" value="NZ_BAAAIR010000034.1"/>
</dbReference>
<comment type="caution">
    <text evidence="5">The sequence shown here is derived from an EMBL/GenBank/DDBJ whole genome shotgun (WGS) entry which is preliminary data.</text>
</comment>
<dbReference type="Pfam" id="PF00005">
    <property type="entry name" value="ABC_tran"/>
    <property type="match status" value="1"/>
</dbReference>
<keyword evidence="6" id="KW-1185">Reference proteome</keyword>
<organism evidence="5 6">
    <name type="scientific">Brachybacterium tyrofermentans</name>
    <dbReference type="NCBI Taxonomy" id="47848"/>
    <lineage>
        <taxon>Bacteria</taxon>
        <taxon>Bacillati</taxon>
        <taxon>Actinomycetota</taxon>
        <taxon>Actinomycetes</taxon>
        <taxon>Micrococcales</taxon>
        <taxon>Dermabacteraceae</taxon>
        <taxon>Brachybacterium</taxon>
    </lineage>
</organism>
<dbReference type="Gene3D" id="3.40.50.300">
    <property type="entry name" value="P-loop containing nucleotide triphosphate hydrolases"/>
    <property type="match status" value="1"/>
</dbReference>
<dbReference type="InterPro" id="IPR017871">
    <property type="entry name" value="ABC_transporter-like_CS"/>
</dbReference>
<dbReference type="InterPro" id="IPR015854">
    <property type="entry name" value="ABC_transpr_LolD-like"/>
</dbReference>
<evidence type="ECO:0000256" key="3">
    <source>
        <dbReference type="ARBA" id="ARBA00022840"/>
    </source>
</evidence>
<dbReference type="EMBL" id="JBHSLN010000023">
    <property type="protein sequence ID" value="MFC5297892.1"/>
    <property type="molecule type" value="Genomic_DNA"/>
</dbReference>
<gene>
    <name evidence="5" type="ORF">ACFPK8_10250</name>
</gene>
<dbReference type="PANTHER" id="PTHR24220">
    <property type="entry name" value="IMPORT ATP-BINDING PROTEIN"/>
    <property type="match status" value="1"/>
</dbReference>
<reference evidence="6" key="1">
    <citation type="journal article" date="2019" name="Int. J. Syst. Evol. Microbiol.">
        <title>The Global Catalogue of Microorganisms (GCM) 10K type strain sequencing project: providing services to taxonomists for standard genome sequencing and annotation.</title>
        <authorList>
            <consortium name="The Broad Institute Genomics Platform"/>
            <consortium name="The Broad Institute Genome Sequencing Center for Infectious Disease"/>
            <person name="Wu L."/>
            <person name="Ma J."/>
        </authorList>
    </citation>
    <scope>NUCLEOTIDE SEQUENCE [LARGE SCALE GENOMIC DNA]</scope>
    <source>
        <strain evidence="6">CGMCC 1.16455</strain>
    </source>
</reference>
<dbReference type="PANTHER" id="PTHR24220:SF685">
    <property type="entry name" value="ABC TRANSPORTER RELATED"/>
    <property type="match status" value="1"/>
</dbReference>
<dbReference type="InterPro" id="IPR003439">
    <property type="entry name" value="ABC_transporter-like_ATP-bd"/>
</dbReference>
<dbReference type="PROSITE" id="PS00211">
    <property type="entry name" value="ABC_TRANSPORTER_1"/>
    <property type="match status" value="1"/>
</dbReference>
<keyword evidence="2" id="KW-0547">Nucleotide-binding</keyword>